<dbReference type="KEGG" id="rsi:Runsl_3136"/>
<keyword evidence="1" id="KW-0472">Membrane</keyword>
<dbReference type="EMBL" id="CP002859">
    <property type="protein sequence ID" value="AEI49517.1"/>
    <property type="molecule type" value="Genomic_DNA"/>
</dbReference>
<feature type="transmembrane region" description="Helical" evidence="1">
    <location>
        <begin position="217"/>
        <end position="234"/>
    </location>
</feature>
<feature type="transmembrane region" description="Helical" evidence="1">
    <location>
        <begin position="191"/>
        <end position="211"/>
    </location>
</feature>
<organism evidence="2 3">
    <name type="scientific">Runella slithyformis (strain ATCC 29530 / DSM 19594 / LMG 11500 / NCIMB 11436 / LSU 4)</name>
    <dbReference type="NCBI Taxonomy" id="761193"/>
    <lineage>
        <taxon>Bacteria</taxon>
        <taxon>Pseudomonadati</taxon>
        <taxon>Bacteroidota</taxon>
        <taxon>Cytophagia</taxon>
        <taxon>Cytophagales</taxon>
        <taxon>Spirosomataceae</taxon>
        <taxon>Runella</taxon>
    </lineage>
</organism>
<feature type="transmembrane region" description="Helical" evidence="1">
    <location>
        <begin position="79"/>
        <end position="99"/>
    </location>
</feature>
<keyword evidence="1" id="KW-1133">Transmembrane helix</keyword>
<evidence type="ECO:0000256" key="1">
    <source>
        <dbReference type="SAM" id="Phobius"/>
    </source>
</evidence>
<feature type="transmembrane region" description="Helical" evidence="1">
    <location>
        <begin position="21"/>
        <end position="39"/>
    </location>
</feature>
<keyword evidence="3" id="KW-1185">Reference proteome</keyword>
<dbReference type="AlphaFoldDB" id="A0A7U3ZLR1"/>
<feature type="transmembrane region" description="Helical" evidence="1">
    <location>
        <begin position="119"/>
        <end position="138"/>
    </location>
</feature>
<evidence type="ECO:0000313" key="3">
    <source>
        <dbReference type="Proteomes" id="UP000000493"/>
    </source>
</evidence>
<dbReference type="Proteomes" id="UP000000493">
    <property type="component" value="Chromosome"/>
</dbReference>
<dbReference type="RefSeq" id="WP_013928824.1">
    <property type="nucleotide sequence ID" value="NC_015703.1"/>
</dbReference>
<proteinExistence type="predicted"/>
<reference evidence="2 3" key="2">
    <citation type="journal article" date="2012" name="Stand. Genomic Sci.">
        <title>Complete genome sequence of the aquatic bacterium Runella slithyformis type strain (LSU 4(T)).</title>
        <authorList>
            <person name="Copeland A."/>
            <person name="Zhang X."/>
            <person name="Misra M."/>
            <person name="Lapidus A."/>
            <person name="Nolan M."/>
            <person name="Lucas S."/>
            <person name="Deshpande S."/>
            <person name="Cheng J.F."/>
            <person name="Tapia R."/>
            <person name="Goodwin L.A."/>
            <person name="Pitluck S."/>
            <person name="Liolios K."/>
            <person name="Pagani I."/>
            <person name="Ivanova N."/>
            <person name="Mikhailova N."/>
            <person name="Pati A."/>
            <person name="Chen A."/>
            <person name="Palaniappan K."/>
            <person name="Land M."/>
            <person name="Hauser L."/>
            <person name="Pan C."/>
            <person name="Jeffries C.D."/>
            <person name="Detter J.C."/>
            <person name="Brambilla E.M."/>
            <person name="Rohde M."/>
            <person name="Djao O.D."/>
            <person name="Goker M."/>
            <person name="Sikorski J."/>
            <person name="Tindall B.J."/>
            <person name="Woyke T."/>
            <person name="Bristow J."/>
            <person name="Eisen J.A."/>
            <person name="Markowitz V."/>
            <person name="Hugenholtz P."/>
            <person name="Kyrpides N.C."/>
            <person name="Klenk H.P."/>
            <person name="Mavromatis K."/>
        </authorList>
    </citation>
    <scope>NUCLEOTIDE SEQUENCE [LARGE SCALE GENOMIC DNA]</scope>
    <source>
        <strain evidence="3">ATCC 29530 / DSM 19594 / LMG 11500 / NCIMB 11436 / LSU 4</strain>
    </source>
</reference>
<evidence type="ECO:0000313" key="2">
    <source>
        <dbReference type="EMBL" id="AEI49517.1"/>
    </source>
</evidence>
<gene>
    <name evidence="2" type="ordered locus">Runsl_3136</name>
</gene>
<accession>A0A7U3ZLR1</accession>
<feature type="transmembrane region" description="Helical" evidence="1">
    <location>
        <begin position="158"/>
        <end position="184"/>
    </location>
</feature>
<reference evidence="3" key="1">
    <citation type="submission" date="2011-06" db="EMBL/GenBank/DDBJ databases">
        <title>The complete genome of chromosome of Runella slithyformis DSM 19594.</title>
        <authorList>
            <consortium name="US DOE Joint Genome Institute (JGI-PGF)"/>
            <person name="Lucas S."/>
            <person name="Han J."/>
            <person name="Lapidus A."/>
            <person name="Bruce D."/>
            <person name="Goodwin L."/>
            <person name="Pitluck S."/>
            <person name="Peters L."/>
            <person name="Kyrpides N."/>
            <person name="Mavromatis K."/>
            <person name="Ivanova N."/>
            <person name="Ovchinnikova G."/>
            <person name="Zhang X."/>
            <person name="Misra M."/>
            <person name="Detter J.C."/>
            <person name="Tapia R."/>
            <person name="Han C."/>
            <person name="Land M."/>
            <person name="Hauser L."/>
            <person name="Markowitz V."/>
            <person name="Cheng J.-F."/>
            <person name="Hugenholtz P."/>
            <person name="Woyke T."/>
            <person name="Wu D."/>
            <person name="Tindall B."/>
            <person name="Faehrich R."/>
            <person name="Brambilla E."/>
            <person name="Klenk H.-P."/>
            <person name="Eisen J.A."/>
        </authorList>
    </citation>
    <scope>NUCLEOTIDE SEQUENCE [LARGE SCALE GENOMIC DNA]</scope>
    <source>
        <strain evidence="3">ATCC 29530 / DSM 19594 / LMG 11500 / NCIMB 11436 / LSU 4</strain>
    </source>
</reference>
<sequence length="422" mass="49727">MEQVITPSSKWTFIEKIGFRFFFLFFLLQIFVFPLGYLIKNGFYNDAWTWPINWAGNTFFDIPEISLRPNGNGDTSWNWIQFFLIIGLSVVGTAIWSFFDTKRLNYSTLNKWFRVVIRYYLGITMLSYGFAKVFLSQFGTMTDYRLYQQLGDMSPMGLLWTFMAFSKGYQMFTGLGEVVGGLFLFFRRTTLIGSLILSGLMSNVVLFNLFFDVPVKLFSSMLLSMAFYLAAADLKRLVNFFFLNRPVPARIYPIYSQKKWFTRSRLGLKTLIILGLSMVLLWQGIDSFKYLKAPKPAFYGPYKVSQFKRNRQEVPLTDTLRWERVFVDRRGPADMIAITNQHGLQQRTGFERDIKKKIVQLNDWLANDRKYAFTYIQPDSNTLIMKGKWRNDSLYLELKKMHKEFLLMNRGFHWVNEQPFNK</sequence>
<protein>
    <submittedName>
        <fullName evidence="2">DoxX family protein</fullName>
    </submittedName>
</protein>
<keyword evidence="1" id="KW-0812">Transmembrane</keyword>
<feature type="transmembrane region" description="Helical" evidence="1">
    <location>
        <begin position="266"/>
        <end position="285"/>
    </location>
</feature>
<name>A0A7U3ZLR1_RUNSL</name>